<dbReference type="Proteomes" id="UP000887565">
    <property type="component" value="Unplaced"/>
</dbReference>
<evidence type="ECO:0000313" key="1">
    <source>
        <dbReference type="Proteomes" id="UP000887565"/>
    </source>
</evidence>
<dbReference type="WBParaSite" id="nRc.2.0.1.t22765-RA">
    <property type="protein sequence ID" value="nRc.2.0.1.t22765-RA"/>
    <property type="gene ID" value="nRc.2.0.1.g22765"/>
</dbReference>
<organism evidence="1 2">
    <name type="scientific">Romanomermis culicivorax</name>
    <name type="common">Nematode worm</name>
    <dbReference type="NCBI Taxonomy" id="13658"/>
    <lineage>
        <taxon>Eukaryota</taxon>
        <taxon>Metazoa</taxon>
        <taxon>Ecdysozoa</taxon>
        <taxon>Nematoda</taxon>
        <taxon>Enoplea</taxon>
        <taxon>Dorylaimia</taxon>
        <taxon>Mermithida</taxon>
        <taxon>Mermithoidea</taxon>
        <taxon>Mermithidae</taxon>
        <taxon>Romanomermis</taxon>
    </lineage>
</organism>
<accession>A0A915JAG2</accession>
<keyword evidence="1" id="KW-1185">Reference proteome</keyword>
<dbReference type="AlphaFoldDB" id="A0A915JAG2"/>
<name>A0A915JAG2_ROMCU</name>
<proteinExistence type="predicted"/>
<evidence type="ECO:0000313" key="2">
    <source>
        <dbReference type="WBParaSite" id="nRc.2.0.1.t22765-RA"/>
    </source>
</evidence>
<protein>
    <submittedName>
        <fullName evidence="2">Uncharacterized protein</fullName>
    </submittedName>
</protein>
<sequence>MYAKNDFKISFVMMHHLAENGKIMKKYFLHPDVSFLKFKETHTCGQFVLIILSSRKVIDQERSE</sequence>
<reference evidence="2" key="1">
    <citation type="submission" date="2022-11" db="UniProtKB">
        <authorList>
            <consortium name="WormBaseParasite"/>
        </authorList>
    </citation>
    <scope>IDENTIFICATION</scope>
</reference>